<comment type="caution">
    <text evidence="1">The sequence shown here is derived from an EMBL/GenBank/DDBJ whole genome shotgun (WGS) entry which is preliminary data.</text>
</comment>
<accession>A0ABQ9W2Q8</accession>
<name>A0ABQ9W2Q8_SAGOE</name>
<gene>
    <name evidence="1" type="ORF">P7K49_006291</name>
</gene>
<keyword evidence="2" id="KW-1185">Reference proteome</keyword>
<protein>
    <submittedName>
        <fullName evidence="1">Uncharacterized protein</fullName>
    </submittedName>
</protein>
<organism evidence="1 2">
    <name type="scientific">Saguinus oedipus</name>
    <name type="common">Cotton-top tamarin</name>
    <name type="synonym">Oedipomidas oedipus</name>
    <dbReference type="NCBI Taxonomy" id="9490"/>
    <lineage>
        <taxon>Eukaryota</taxon>
        <taxon>Metazoa</taxon>
        <taxon>Chordata</taxon>
        <taxon>Craniata</taxon>
        <taxon>Vertebrata</taxon>
        <taxon>Euteleostomi</taxon>
        <taxon>Mammalia</taxon>
        <taxon>Eutheria</taxon>
        <taxon>Euarchontoglires</taxon>
        <taxon>Primates</taxon>
        <taxon>Haplorrhini</taxon>
        <taxon>Platyrrhini</taxon>
        <taxon>Cebidae</taxon>
        <taxon>Callitrichinae</taxon>
        <taxon>Saguinus</taxon>
    </lineage>
</organism>
<evidence type="ECO:0000313" key="2">
    <source>
        <dbReference type="Proteomes" id="UP001266305"/>
    </source>
</evidence>
<evidence type="ECO:0000313" key="1">
    <source>
        <dbReference type="EMBL" id="KAK2115665.1"/>
    </source>
</evidence>
<sequence length="116" mass="13624">YCSEQNHILRLLMLFLNNQNSTGVKRHLRRCSDLEEPDQTRECQNDPAFFQQQDLFQPQPGTQAEALASLQHLNDQINSQKHFQGKQINKLLPLKIDTIIRKQQMCFRAQYTVQGR</sequence>
<proteinExistence type="predicted"/>
<dbReference type="Proteomes" id="UP001266305">
    <property type="component" value="Unassembled WGS sequence"/>
</dbReference>
<feature type="non-terminal residue" evidence="1">
    <location>
        <position position="1"/>
    </location>
</feature>
<dbReference type="EMBL" id="JASSZA010000003">
    <property type="protein sequence ID" value="KAK2115665.1"/>
    <property type="molecule type" value="Genomic_DNA"/>
</dbReference>
<reference evidence="1 2" key="1">
    <citation type="submission" date="2023-05" db="EMBL/GenBank/DDBJ databases">
        <title>B98-5 Cell Line De Novo Hybrid Assembly: An Optical Mapping Approach.</title>
        <authorList>
            <person name="Kananen K."/>
            <person name="Auerbach J.A."/>
            <person name="Kautto E."/>
            <person name="Blachly J.S."/>
        </authorList>
    </citation>
    <scope>NUCLEOTIDE SEQUENCE [LARGE SCALE GENOMIC DNA]</scope>
    <source>
        <strain evidence="1">B95-8</strain>
        <tissue evidence="1">Cell line</tissue>
    </source>
</reference>